<keyword evidence="1" id="KW-0808">Transferase</keyword>
<dbReference type="GO" id="GO:0019165">
    <property type="term" value="F:thiamine kinase activity"/>
    <property type="evidence" value="ECO:0007669"/>
    <property type="project" value="InterPro"/>
</dbReference>
<feature type="domain" description="Aminoglycoside phosphotransferase" evidence="5">
    <location>
        <begin position="15"/>
        <end position="215"/>
    </location>
</feature>
<accession>A0A510UD14</accession>
<dbReference type="CDD" id="cd05151">
    <property type="entry name" value="ChoK-like"/>
    <property type="match status" value="1"/>
</dbReference>
<dbReference type="AlphaFoldDB" id="A0A510UD14"/>
<dbReference type="GO" id="GO:0006646">
    <property type="term" value="P:phosphatidylethanolamine biosynthetic process"/>
    <property type="evidence" value="ECO:0007669"/>
    <property type="project" value="TreeGrafter"/>
</dbReference>
<dbReference type="GO" id="GO:0005524">
    <property type="term" value="F:ATP binding"/>
    <property type="evidence" value="ECO:0007669"/>
    <property type="project" value="UniProtKB-KW"/>
</dbReference>
<proteinExistence type="predicted"/>
<dbReference type="RefSeq" id="WP_146861440.1">
    <property type="nucleotide sequence ID" value="NZ_BJTZ01000002.1"/>
</dbReference>
<dbReference type="GO" id="GO:0005737">
    <property type="term" value="C:cytoplasm"/>
    <property type="evidence" value="ECO:0007669"/>
    <property type="project" value="TreeGrafter"/>
</dbReference>
<comment type="caution">
    <text evidence="6">The sequence shown here is derived from an EMBL/GenBank/DDBJ whole genome shotgun (WGS) entry which is preliminary data.</text>
</comment>
<dbReference type="InterPro" id="IPR011009">
    <property type="entry name" value="Kinase-like_dom_sf"/>
</dbReference>
<dbReference type="GO" id="GO:0006772">
    <property type="term" value="P:thiamine metabolic process"/>
    <property type="evidence" value="ECO:0007669"/>
    <property type="project" value="InterPro"/>
</dbReference>
<dbReference type="SUPFAM" id="SSF56112">
    <property type="entry name" value="Protein kinase-like (PK-like)"/>
    <property type="match status" value="1"/>
</dbReference>
<keyword evidence="3 6" id="KW-0418">Kinase</keyword>
<organism evidence="6 7">
    <name type="scientific">Aliivibrio fischeri</name>
    <name type="common">Vibrio fischeri</name>
    <dbReference type="NCBI Taxonomy" id="668"/>
    <lineage>
        <taxon>Bacteria</taxon>
        <taxon>Pseudomonadati</taxon>
        <taxon>Pseudomonadota</taxon>
        <taxon>Gammaproteobacteria</taxon>
        <taxon>Vibrionales</taxon>
        <taxon>Vibrionaceae</taxon>
        <taxon>Aliivibrio</taxon>
    </lineage>
</organism>
<dbReference type="PANTHER" id="PTHR22603">
    <property type="entry name" value="CHOLINE/ETHANOALAMINE KINASE"/>
    <property type="match status" value="1"/>
</dbReference>
<keyword evidence="2" id="KW-0547">Nucleotide-binding</keyword>
<protein>
    <submittedName>
        <fullName evidence="6">Thiamine kinase</fullName>
    </submittedName>
</protein>
<evidence type="ECO:0000259" key="5">
    <source>
        <dbReference type="Pfam" id="PF01636"/>
    </source>
</evidence>
<reference evidence="6 7" key="1">
    <citation type="submission" date="2019-07" db="EMBL/GenBank/DDBJ databases">
        <title>Whole genome shotgun sequence of Aliivibrio fischeri NBRC 101058.</title>
        <authorList>
            <person name="Hosoyama A."/>
            <person name="Uohara A."/>
            <person name="Ohji S."/>
            <person name="Ichikawa N."/>
        </authorList>
    </citation>
    <scope>NUCLEOTIDE SEQUENCE [LARGE SCALE GENOMIC DNA]</scope>
    <source>
        <strain evidence="6 7">NBRC 101058</strain>
    </source>
</reference>
<evidence type="ECO:0000256" key="4">
    <source>
        <dbReference type="ARBA" id="ARBA00022840"/>
    </source>
</evidence>
<evidence type="ECO:0000313" key="6">
    <source>
        <dbReference type="EMBL" id="GEK12457.1"/>
    </source>
</evidence>
<evidence type="ECO:0000256" key="1">
    <source>
        <dbReference type="ARBA" id="ARBA00022679"/>
    </source>
</evidence>
<evidence type="ECO:0000256" key="3">
    <source>
        <dbReference type="ARBA" id="ARBA00022777"/>
    </source>
</evidence>
<dbReference type="EMBL" id="BJTZ01000002">
    <property type="protein sequence ID" value="GEK12457.1"/>
    <property type="molecule type" value="Genomic_DNA"/>
</dbReference>
<gene>
    <name evidence="6" type="primary">thiK</name>
    <name evidence="6" type="ORF">AFI02nite_04930</name>
</gene>
<dbReference type="Gene3D" id="3.90.1200.10">
    <property type="match status" value="1"/>
</dbReference>
<evidence type="ECO:0000256" key="2">
    <source>
        <dbReference type="ARBA" id="ARBA00022741"/>
    </source>
</evidence>
<dbReference type="Gene3D" id="3.30.200.20">
    <property type="entry name" value="Phosphorylase Kinase, domain 1"/>
    <property type="match status" value="1"/>
</dbReference>
<dbReference type="InterPro" id="IPR002575">
    <property type="entry name" value="Aminoglycoside_PTrfase"/>
</dbReference>
<keyword evidence="4" id="KW-0067">ATP-binding</keyword>
<dbReference type="Proteomes" id="UP000321787">
    <property type="component" value="Unassembled WGS sequence"/>
</dbReference>
<name>A0A510UD14_ALIFS</name>
<dbReference type="Pfam" id="PF01636">
    <property type="entry name" value="APH"/>
    <property type="match status" value="1"/>
</dbReference>
<dbReference type="InterPro" id="IPR014093">
    <property type="entry name" value="Thiamine_kinase"/>
</dbReference>
<dbReference type="PANTHER" id="PTHR22603:SF66">
    <property type="entry name" value="ETHANOLAMINE KINASE"/>
    <property type="match status" value="1"/>
</dbReference>
<sequence>MDKQFKGFGLTISHVSALSGGLTNACLKVEAKEGSFVWRPISLQAKILGADRTKEHEILQALSDESFSPNVYGANEEGLLVEWLEGEVIALDKAQDVAVDLLCSVHQVSLDKLSEQIKNKPMSLRDRIIDYWNSLAPENQTSEMKAYFEYFSQQDEQTFFSHCLCHYDIGAYNIIVKENGYGLIDWEYASMGDPSQDLTSMIIANQFNMDDVISQYCQKRRLNSDEWKRAVIHWAPWVTFMGVLWFSLGHQLLKNTCYQELAEREMCKLIKLLPSIHK</sequence>
<evidence type="ECO:0000313" key="7">
    <source>
        <dbReference type="Proteomes" id="UP000321787"/>
    </source>
</evidence>
<dbReference type="NCBIfam" id="TIGR02721">
    <property type="entry name" value="ycfN_thiK"/>
    <property type="match status" value="1"/>
</dbReference>
<dbReference type="GO" id="GO:0004305">
    <property type="term" value="F:ethanolamine kinase activity"/>
    <property type="evidence" value="ECO:0007669"/>
    <property type="project" value="TreeGrafter"/>
</dbReference>